<gene>
    <name evidence="10" type="ORF">DS2_03205</name>
</gene>
<dbReference type="PRINTS" id="PR00344">
    <property type="entry name" value="BCTRLSENSOR"/>
</dbReference>
<comment type="caution">
    <text evidence="10">The sequence shown here is derived from an EMBL/GenBank/DDBJ whole genome shotgun (WGS) entry which is preliminary data.</text>
</comment>
<dbReference type="GO" id="GO:0016036">
    <property type="term" value="P:cellular response to phosphate starvation"/>
    <property type="evidence" value="ECO:0007669"/>
    <property type="project" value="TreeGrafter"/>
</dbReference>
<dbReference type="AlphaFoldDB" id="W7QUE9"/>
<keyword evidence="7" id="KW-1133">Transmembrane helix</keyword>
<dbReference type="CDD" id="cd00082">
    <property type="entry name" value="HisKA"/>
    <property type="match status" value="1"/>
</dbReference>
<dbReference type="PANTHER" id="PTHR45453:SF1">
    <property type="entry name" value="PHOSPHATE REGULON SENSOR PROTEIN PHOR"/>
    <property type="match status" value="1"/>
</dbReference>
<dbReference type="Gene3D" id="6.10.340.10">
    <property type="match status" value="1"/>
</dbReference>
<evidence type="ECO:0000256" key="8">
    <source>
        <dbReference type="SAM" id="SignalP"/>
    </source>
</evidence>
<protein>
    <recommendedName>
        <fullName evidence="2">histidine kinase</fullName>
        <ecNumber evidence="2">2.7.13.3</ecNumber>
    </recommendedName>
</protein>
<dbReference type="InterPro" id="IPR004358">
    <property type="entry name" value="Sig_transdc_His_kin-like_C"/>
</dbReference>
<feature type="signal peptide" evidence="8">
    <location>
        <begin position="1"/>
        <end position="24"/>
    </location>
</feature>
<dbReference type="CDD" id="cd18773">
    <property type="entry name" value="PDC1_HK_sensor"/>
    <property type="match status" value="1"/>
</dbReference>
<evidence type="ECO:0000256" key="1">
    <source>
        <dbReference type="ARBA" id="ARBA00000085"/>
    </source>
</evidence>
<dbReference type="SUPFAM" id="SSF47384">
    <property type="entry name" value="Homodimeric domain of signal transducing histidine kinase"/>
    <property type="match status" value="1"/>
</dbReference>
<evidence type="ECO:0000313" key="10">
    <source>
        <dbReference type="EMBL" id="EWH11483.1"/>
    </source>
</evidence>
<dbReference type="InterPro" id="IPR003594">
    <property type="entry name" value="HATPase_dom"/>
</dbReference>
<dbReference type="Gene3D" id="1.10.287.130">
    <property type="match status" value="1"/>
</dbReference>
<dbReference type="PROSITE" id="PS50109">
    <property type="entry name" value="HIS_KIN"/>
    <property type="match status" value="1"/>
</dbReference>
<evidence type="ECO:0000256" key="3">
    <source>
        <dbReference type="ARBA" id="ARBA00022553"/>
    </source>
</evidence>
<reference evidence="10 11" key="1">
    <citation type="journal article" date="2014" name="Genome Announc.">
        <title>Draft Genome Sequence of the Agar-Degrading Bacterium Catenovulum sp. Strain DS-2, Isolated from Intestines of Haliotis diversicolor.</title>
        <authorList>
            <person name="Shan D."/>
            <person name="Li X."/>
            <person name="Gu Z."/>
            <person name="Wei G."/>
            <person name="Gao Z."/>
            <person name="Shao Z."/>
        </authorList>
    </citation>
    <scope>NUCLEOTIDE SEQUENCE [LARGE SCALE GENOMIC DNA]</scope>
    <source>
        <strain evidence="10 11">DS-2</strain>
    </source>
</reference>
<dbReference type="FunFam" id="3.30.565.10:FF:000006">
    <property type="entry name" value="Sensor histidine kinase WalK"/>
    <property type="match status" value="1"/>
</dbReference>
<sequence>MFNTLAARLSLVCTLLFLLFSALAFNWYVSNSQTFSHEVKQQLHHELAHHLIHDSHDLQRGVINQTDLKQVFHTQMLLGPEWEFYAIDANGQILAYSAPAGVVKLKQIKLAPIKAFLAGQSYPIYGSDPRTPGEQKIFSAAPIYTPQGDITGYLYVVIGGQKFTGLVDMLSASQVLQNGLIILLLSLMFAAIVLALIIHIVSRPVRQVSQQLHSFVDSNYSQLPQLHKSWFSSDEIDLLQQDIQLAATHIQQQFSQIKSTEQLRTELLSHISHDFRTPLTALNGYLETWLIADEPQKSPQLIERAHKNTQQLSQLVEALFELARLEHGDIKTHFERVNLVELTLDIVQRLSFQAQKAQVSVQVKMPEHISPIVLADIAKLERIFVNLIDNAIRHTPPHGCIDIVLGVNAHQSLIKIVDSGVGIPPTELKHIFDARYKASNSKSQSLNAGLGLAIVNHLLKLHKSEIKVKSAPEKGSEFSFCLPLAQ</sequence>
<dbReference type="eggNOG" id="COG2205">
    <property type="taxonomic scope" value="Bacteria"/>
</dbReference>
<evidence type="ECO:0000256" key="7">
    <source>
        <dbReference type="SAM" id="Phobius"/>
    </source>
</evidence>
<feature type="domain" description="Histidine kinase" evidence="9">
    <location>
        <begin position="270"/>
        <end position="486"/>
    </location>
</feature>
<dbReference type="Pfam" id="PF02518">
    <property type="entry name" value="HATPase_c"/>
    <property type="match status" value="1"/>
</dbReference>
<keyword evidence="3" id="KW-0597">Phosphoprotein</keyword>
<organism evidence="10 11">
    <name type="scientific">Catenovulum agarivorans DS-2</name>
    <dbReference type="NCBI Taxonomy" id="1328313"/>
    <lineage>
        <taxon>Bacteria</taxon>
        <taxon>Pseudomonadati</taxon>
        <taxon>Pseudomonadota</taxon>
        <taxon>Gammaproteobacteria</taxon>
        <taxon>Alteromonadales</taxon>
        <taxon>Alteromonadaceae</taxon>
        <taxon>Catenovulum</taxon>
    </lineage>
</organism>
<evidence type="ECO:0000313" key="11">
    <source>
        <dbReference type="Proteomes" id="UP000019276"/>
    </source>
</evidence>
<dbReference type="SMART" id="SM00388">
    <property type="entry name" value="HisKA"/>
    <property type="match status" value="1"/>
</dbReference>
<keyword evidence="8" id="KW-0732">Signal</keyword>
<dbReference type="InterPro" id="IPR005467">
    <property type="entry name" value="His_kinase_dom"/>
</dbReference>
<dbReference type="RefSeq" id="WP_035013206.1">
    <property type="nucleotide sequence ID" value="NZ_ARZY01000004.1"/>
</dbReference>
<dbReference type="InterPro" id="IPR036097">
    <property type="entry name" value="HisK_dim/P_sf"/>
</dbReference>
<dbReference type="CDD" id="cd00075">
    <property type="entry name" value="HATPase"/>
    <property type="match status" value="1"/>
</dbReference>
<dbReference type="InterPro" id="IPR003661">
    <property type="entry name" value="HisK_dim/P_dom"/>
</dbReference>
<dbReference type="InterPro" id="IPR050351">
    <property type="entry name" value="BphY/WalK/GraS-like"/>
</dbReference>
<feature type="chain" id="PRO_5004898516" description="histidine kinase" evidence="8">
    <location>
        <begin position="25"/>
        <end position="486"/>
    </location>
</feature>
<dbReference type="GO" id="GO:0000155">
    <property type="term" value="F:phosphorelay sensor kinase activity"/>
    <property type="evidence" value="ECO:0007669"/>
    <property type="project" value="InterPro"/>
</dbReference>
<dbReference type="GO" id="GO:0005886">
    <property type="term" value="C:plasma membrane"/>
    <property type="evidence" value="ECO:0007669"/>
    <property type="project" value="TreeGrafter"/>
</dbReference>
<dbReference type="Gene3D" id="3.30.565.10">
    <property type="entry name" value="Histidine kinase-like ATPase, C-terminal domain"/>
    <property type="match status" value="1"/>
</dbReference>
<accession>W7QUE9</accession>
<proteinExistence type="predicted"/>
<feature type="transmembrane region" description="Helical" evidence="7">
    <location>
        <begin position="179"/>
        <end position="201"/>
    </location>
</feature>
<evidence type="ECO:0000256" key="6">
    <source>
        <dbReference type="ARBA" id="ARBA00023012"/>
    </source>
</evidence>
<dbReference type="PANTHER" id="PTHR45453">
    <property type="entry name" value="PHOSPHATE REGULON SENSOR PROTEIN PHOR"/>
    <property type="match status" value="1"/>
</dbReference>
<keyword evidence="6" id="KW-0902">Two-component regulatory system</keyword>
<keyword evidence="7" id="KW-0472">Membrane</keyword>
<keyword evidence="7" id="KW-0812">Transmembrane</keyword>
<evidence type="ECO:0000256" key="5">
    <source>
        <dbReference type="ARBA" id="ARBA00022777"/>
    </source>
</evidence>
<dbReference type="SMART" id="SM00387">
    <property type="entry name" value="HATPase_c"/>
    <property type="match status" value="1"/>
</dbReference>
<dbReference type="Pfam" id="PF00512">
    <property type="entry name" value="HisKA"/>
    <property type="match status" value="1"/>
</dbReference>
<keyword evidence="5" id="KW-0418">Kinase</keyword>
<name>W7QUE9_9ALTE</name>
<dbReference type="OrthoDB" id="9804645at2"/>
<dbReference type="Proteomes" id="UP000019276">
    <property type="component" value="Unassembled WGS sequence"/>
</dbReference>
<dbReference type="EMBL" id="ARZY01000004">
    <property type="protein sequence ID" value="EWH11483.1"/>
    <property type="molecule type" value="Genomic_DNA"/>
</dbReference>
<keyword evidence="11" id="KW-1185">Reference proteome</keyword>
<dbReference type="InterPro" id="IPR036890">
    <property type="entry name" value="HATPase_C_sf"/>
</dbReference>
<evidence type="ECO:0000259" key="9">
    <source>
        <dbReference type="PROSITE" id="PS50109"/>
    </source>
</evidence>
<dbReference type="SUPFAM" id="SSF55874">
    <property type="entry name" value="ATPase domain of HSP90 chaperone/DNA topoisomerase II/histidine kinase"/>
    <property type="match status" value="1"/>
</dbReference>
<evidence type="ECO:0000256" key="4">
    <source>
        <dbReference type="ARBA" id="ARBA00022679"/>
    </source>
</evidence>
<comment type="catalytic activity">
    <reaction evidence="1">
        <text>ATP + protein L-histidine = ADP + protein N-phospho-L-histidine.</text>
        <dbReference type="EC" id="2.7.13.3"/>
    </reaction>
</comment>
<dbReference type="GO" id="GO:0004721">
    <property type="term" value="F:phosphoprotein phosphatase activity"/>
    <property type="evidence" value="ECO:0007669"/>
    <property type="project" value="TreeGrafter"/>
</dbReference>
<evidence type="ECO:0000256" key="2">
    <source>
        <dbReference type="ARBA" id="ARBA00012438"/>
    </source>
</evidence>
<keyword evidence="4" id="KW-0808">Transferase</keyword>
<dbReference type="STRING" id="1328313.DS2_03205"/>
<dbReference type="EC" id="2.7.13.3" evidence="2"/>